<protein>
    <submittedName>
        <fullName evidence="2">Uncharacterized protein</fullName>
    </submittedName>
</protein>
<evidence type="ECO:0000313" key="2">
    <source>
        <dbReference type="EMBL" id="CAL4894585.1"/>
    </source>
</evidence>
<gene>
    <name evidence="2" type="ORF">URODEC1_LOCUS5516</name>
</gene>
<evidence type="ECO:0000256" key="1">
    <source>
        <dbReference type="SAM" id="SignalP"/>
    </source>
</evidence>
<keyword evidence="3" id="KW-1185">Reference proteome</keyword>
<organism evidence="2 3">
    <name type="scientific">Urochloa decumbens</name>
    <dbReference type="NCBI Taxonomy" id="240449"/>
    <lineage>
        <taxon>Eukaryota</taxon>
        <taxon>Viridiplantae</taxon>
        <taxon>Streptophyta</taxon>
        <taxon>Embryophyta</taxon>
        <taxon>Tracheophyta</taxon>
        <taxon>Spermatophyta</taxon>
        <taxon>Magnoliopsida</taxon>
        <taxon>Liliopsida</taxon>
        <taxon>Poales</taxon>
        <taxon>Poaceae</taxon>
        <taxon>PACMAD clade</taxon>
        <taxon>Panicoideae</taxon>
        <taxon>Panicodae</taxon>
        <taxon>Paniceae</taxon>
        <taxon>Melinidinae</taxon>
        <taxon>Urochloa</taxon>
    </lineage>
</organism>
<keyword evidence="1" id="KW-0732">Signal</keyword>
<sequence>MATKAVLRPLIFALAITMLVVLAHGSFQVARTNVFKDCMDVIKKHPPYKNPTPKCIKTVGKNNLVGICIILSQEDEETISVERLVSLGRKYGKQEFPAGTRCGSTYIIPELPGPPLA</sequence>
<name>A0ABC8VPF3_9POAL</name>
<dbReference type="EMBL" id="OZ075120">
    <property type="protein sequence ID" value="CAL4894585.1"/>
    <property type="molecule type" value="Genomic_DNA"/>
</dbReference>
<proteinExistence type="predicted"/>
<feature type="signal peptide" evidence="1">
    <location>
        <begin position="1"/>
        <end position="25"/>
    </location>
</feature>
<evidence type="ECO:0000313" key="3">
    <source>
        <dbReference type="Proteomes" id="UP001497457"/>
    </source>
</evidence>
<accession>A0ABC8VPF3</accession>
<dbReference type="PANTHER" id="PTHR33286:SF19">
    <property type="entry name" value="BIFUNCTIONAL INHIBITOR_PLANT LIPID TRANSFER PROTEIN_SEED STORAGE HELICAL DOMAIN-CONTAINING PROTEIN"/>
    <property type="match status" value="1"/>
</dbReference>
<dbReference type="Proteomes" id="UP001497457">
    <property type="component" value="Chromosome 10rd"/>
</dbReference>
<reference evidence="2" key="1">
    <citation type="submission" date="2024-10" db="EMBL/GenBank/DDBJ databases">
        <authorList>
            <person name="Ryan C."/>
        </authorList>
    </citation>
    <scope>NUCLEOTIDE SEQUENCE [LARGE SCALE GENOMIC DNA]</scope>
</reference>
<dbReference type="PANTHER" id="PTHR33286">
    <property type="entry name" value="BIFUNCTIONAL INHIBITOR/LIPID-TRANSFER PROTEIN/SEED STORAGE 2S ALBUMIN SUPERFAMILY PROTEIN"/>
    <property type="match status" value="1"/>
</dbReference>
<feature type="chain" id="PRO_5044854856" evidence="1">
    <location>
        <begin position="26"/>
        <end position="117"/>
    </location>
</feature>
<dbReference type="AlphaFoldDB" id="A0ABC8VPF3"/>